<dbReference type="EMBL" id="GGEC01090146">
    <property type="protein sequence ID" value="MBX70630.1"/>
    <property type="molecule type" value="Transcribed_RNA"/>
</dbReference>
<sequence length="87" mass="10071">MALDSVKGRSRERESIKMIQRSQTYLSKINTKVSLHKPMTSINVQAKGWLKTQIMHKKFSYKASFYPLEAGSQISRFTIPISWHGKQ</sequence>
<dbReference type="AlphaFoldDB" id="A0A2P2QUC9"/>
<name>A0A2P2QUC9_RHIMU</name>
<accession>A0A2P2QUC9</accession>
<proteinExistence type="predicted"/>
<organism evidence="1">
    <name type="scientific">Rhizophora mucronata</name>
    <name type="common">Asiatic mangrove</name>
    <dbReference type="NCBI Taxonomy" id="61149"/>
    <lineage>
        <taxon>Eukaryota</taxon>
        <taxon>Viridiplantae</taxon>
        <taxon>Streptophyta</taxon>
        <taxon>Embryophyta</taxon>
        <taxon>Tracheophyta</taxon>
        <taxon>Spermatophyta</taxon>
        <taxon>Magnoliopsida</taxon>
        <taxon>eudicotyledons</taxon>
        <taxon>Gunneridae</taxon>
        <taxon>Pentapetalae</taxon>
        <taxon>rosids</taxon>
        <taxon>fabids</taxon>
        <taxon>Malpighiales</taxon>
        <taxon>Rhizophoraceae</taxon>
        <taxon>Rhizophora</taxon>
    </lineage>
</organism>
<reference evidence="1" key="1">
    <citation type="submission" date="2018-02" db="EMBL/GenBank/DDBJ databases">
        <title>Rhizophora mucronata_Transcriptome.</title>
        <authorList>
            <person name="Meera S.P."/>
            <person name="Sreeshan A."/>
            <person name="Augustine A."/>
        </authorList>
    </citation>
    <scope>NUCLEOTIDE SEQUENCE</scope>
    <source>
        <tissue evidence="1">Leaf</tissue>
    </source>
</reference>
<protein>
    <submittedName>
        <fullName evidence="1">Uncharacterized protein</fullName>
    </submittedName>
</protein>
<evidence type="ECO:0000313" key="1">
    <source>
        <dbReference type="EMBL" id="MBX70630.1"/>
    </source>
</evidence>